<name>A0A8T0I390_CERPU</name>
<gene>
    <name evidence="1" type="ORF">KC19_5G154300</name>
</gene>
<sequence>MFGLGYGRPVQFMNAAFPSVLGNAQRISSTAYRHWGPTSLIKKPYMFTDIFWCGLWHTVYGFELPFLKLTSASSEEAPRVSIVFDCLPMGCDAKHYCLQCCGRCLSALKNHVCEDDTAPLMRWD</sequence>
<accession>A0A8T0I390</accession>
<evidence type="ECO:0000313" key="2">
    <source>
        <dbReference type="Proteomes" id="UP000822688"/>
    </source>
</evidence>
<reference evidence="1" key="1">
    <citation type="submission" date="2020-06" db="EMBL/GenBank/DDBJ databases">
        <title>WGS assembly of Ceratodon purpureus strain R40.</title>
        <authorList>
            <person name="Carey S.B."/>
            <person name="Jenkins J."/>
            <person name="Shu S."/>
            <person name="Lovell J.T."/>
            <person name="Sreedasyam A."/>
            <person name="Maumus F."/>
            <person name="Tiley G.P."/>
            <person name="Fernandez-Pozo N."/>
            <person name="Barry K."/>
            <person name="Chen C."/>
            <person name="Wang M."/>
            <person name="Lipzen A."/>
            <person name="Daum C."/>
            <person name="Saski C.A."/>
            <person name="Payton A.C."/>
            <person name="Mcbreen J.C."/>
            <person name="Conrad R.E."/>
            <person name="Kollar L.M."/>
            <person name="Olsson S."/>
            <person name="Huttunen S."/>
            <person name="Landis J.B."/>
            <person name="Wickett N.J."/>
            <person name="Johnson M.G."/>
            <person name="Rensing S.A."/>
            <person name="Grimwood J."/>
            <person name="Schmutz J."/>
            <person name="Mcdaniel S.F."/>
        </authorList>
    </citation>
    <scope>NUCLEOTIDE SEQUENCE</scope>
    <source>
        <strain evidence="1">R40</strain>
    </source>
</reference>
<proteinExistence type="predicted"/>
<dbReference type="Proteomes" id="UP000822688">
    <property type="component" value="Chromosome 5"/>
</dbReference>
<evidence type="ECO:0000313" key="1">
    <source>
        <dbReference type="EMBL" id="KAG0577409.1"/>
    </source>
</evidence>
<dbReference type="AlphaFoldDB" id="A0A8T0I390"/>
<organism evidence="1 2">
    <name type="scientific">Ceratodon purpureus</name>
    <name type="common">Fire moss</name>
    <name type="synonym">Dicranum purpureum</name>
    <dbReference type="NCBI Taxonomy" id="3225"/>
    <lineage>
        <taxon>Eukaryota</taxon>
        <taxon>Viridiplantae</taxon>
        <taxon>Streptophyta</taxon>
        <taxon>Embryophyta</taxon>
        <taxon>Bryophyta</taxon>
        <taxon>Bryophytina</taxon>
        <taxon>Bryopsida</taxon>
        <taxon>Dicranidae</taxon>
        <taxon>Pseudoditrichales</taxon>
        <taxon>Ditrichaceae</taxon>
        <taxon>Ceratodon</taxon>
    </lineage>
</organism>
<comment type="caution">
    <text evidence="1">The sequence shown here is derived from an EMBL/GenBank/DDBJ whole genome shotgun (WGS) entry which is preliminary data.</text>
</comment>
<keyword evidence="2" id="KW-1185">Reference proteome</keyword>
<protein>
    <submittedName>
        <fullName evidence="1">Uncharacterized protein</fullName>
    </submittedName>
</protein>
<dbReference type="EMBL" id="CM026425">
    <property type="protein sequence ID" value="KAG0577409.1"/>
    <property type="molecule type" value="Genomic_DNA"/>
</dbReference>